<evidence type="ECO:0000313" key="8">
    <source>
        <dbReference type="Proteomes" id="UP001208689"/>
    </source>
</evidence>
<dbReference type="Pfam" id="PF00673">
    <property type="entry name" value="Ribosomal_L5_C"/>
    <property type="match status" value="1"/>
</dbReference>
<accession>A0ABY6HV33</accession>
<evidence type="ECO:0000259" key="5">
    <source>
        <dbReference type="Pfam" id="PF00281"/>
    </source>
</evidence>
<keyword evidence="3 4" id="KW-0687">Ribonucleoprotein</keyword>
<feature type="domain" description="Large ribosomal subunit protein uL5 C-terminal" evidence="6">
    <location>
        <begin position="73"/>
        <end position="147"/>
    </location>
</feature>
<dbReference type="InterPro" id="IPR031309">
    <property type="entry name" value="Ribosomal_uL5_C"/>
</dbReference>
<reference evidence="7" key="1">
    <citation type="submission" date="2022-09" db="EMBL/GenBank/DDBJ databases">
        <title>Actin cytoskeleton and complex cell architecture in an #Asgard archaeon.</title>
        <authorList>
            <person name="Ponce Toledo R.I."/>
            <person name="Schleper C."/>
            <person name="Rodrigues Oliveira T."/>
            <person name="Wollweber F."/>
            <person name="Xu J."/>
            <person name="Rittmann S."/>
            <person name="Klingl A."/>
            <person name="Pilhofer M."/>
        </authorList>
    </citation>
    <scope>NUCLEOTIDE SEQUENCE</scope>
    <source>
        <strain evidence="7">B-35</strain>
    </source>
</reference>
<organism evidence="7 8">
    <name type="scientific">Candidatus Lokiarchaeum ossiferum</name>
    <dbReference type="NCBI Taxonomy" id="2951803"/>
    <lineage>
        <taxon>Archaea</taxon>
        <taxon>Promethearchaeati</taxon>
        <taxon>Promethearchaeota</taxon>
        <taxon>Promethearchaeia</taxon>
        <taxon>Promethearchaeales</taxon>
        <taxon>Promethearchaeaceae</taxon>
        <taxon>Candidatus Lokiarchaeum</taxon>
    </lineage>
</organism>
<evidence type="ECO:0000256" key="4">
    <source>
        <dbReference type="RuleBase" id="RU003930"/>
    </source>
</evidence>
<comment type="similarity">
    <text evidence="1 4">Belongs to the universal ribosomal protein uL5 family.</text>
</comment>
<name>A0ABY6HV33_9ARCH</name>
<sequence length="189" mass="21557">MANPEESDFKTKWKHPMQMPFIDKVVVNIGVGQAGEELVKASKVLEDLTGTQPVILKAKKNVKEWGVRKTQSIATKVTLRGDVALDIIKRTLVPTDNRILARAFDNRGSVSWGVDEHIKVPGVKYDPELGIFGFNVSVRLVRPGFRIRSRKKFRRKIGRNHYLTKAEAQFFMQTVVGAEVVEKMEERYY</sequence>
<gene>
    <name evidence="7" type="ORF">NEF87_003555</name>
</gene>
<dbReference type="PANTHER" id="PTHR11994">
    <property type="entry name" value="60S RIBOSOMAL PROTEIN L11-RELATED"/>
    <property type="match status" value="1"/>
</dbReference>
<dbReference type="InterPro" id="IPR022803">
    <property type="entry name" value="Ribosomal_uL5_dom_sf"/>
</dbReference>
<protein>
    <submittedName>
        <fullName evidence="7">50S ribosomal protein L5</fullName>
    </submittedName>
</protein>
<evidence type="ECO:0000256" key="1">
    <source>
        <dbReference type="ARBA" id="ARBA00008553"/>
    </source>
</evidence>
<dbReference type="NCBIfam" id="NF003258">
    <property type="entry name" value="PRK04219.1"/>
    <property type="match status" value="1"/>
</dbReference>
<dbReference type="SUPFAM" id="SSF55282">
    <property type="entry name" value="RL5-like"/>
    <property type="match status" value="1"/>
</dbReference>
<evidence type="ECO:0000256" key="3">
    <source>
        <dbReference type="ARBA" id="ARBA00023274"/>
    </source>
</evidence>
<dbReference type="EMBL" id="CP104013">
    <property type="protein sequence ID" value="UYP47270.1"/>
    <property type="molecule type" value="Genomic_DNA"/>
</dbReference>
<proteinExistence type="inferred from homology"/>
<keyword evidence="8" id="KW-1185">Reference proteome</keyword>
<dbReference type="Proteomes" id="UP001208689">
    <property type="component" value="Chromosome"/>
</dbReference>
<dbReference type="InterPro" id="IPR031310">
    <property type="entry name" value="Ribosomal_uL5_N"/>
</dbReference>
<dbReference type="Gene3D" id="3.30.1440.10">
    <property type="match status" value="1"/>
</dbReference>
<dbReference type="PIRSF" id="PIRSF002161">
    <property type="entry name" value="Ribosomal_L5"/>
    <property type="match status" value="1"/>
</dbReference>
<evidence type="ECO:0000256" key="2">
    <source>
        <dbReference type="ARBA" id="ARBA00022980"/>
    </source>
</evidence>
<dbReference type="GO" id="GO:0005840">
    <property type="term" value="C:ribosome"/>
    <property type="evidence" value="ECO:0007669"/>
    <property type="project" value="UniProtKB-KW"/>
</dbReference>
<feature type="domain" description="Large ribosomal subunit protein uL5 N-terminal" evidence="5">
    <location>
        <begin position="15"/>
        <end position="68"/>
    </location>
</feature>
<dbReference type="Pfam" id="PF00281">
    <property type="entry name" value="Ribosomal_L5"/>
    <property type="match status" value="1"/>
</dbReference>
<evidence type="ECO:0000313" key="7">
    <source>
        <dbReference type="EMBL" id="UYP47270.1"/>
    </source>
</evidence>
<evidence type="ECO:0000259" key="6">
    <source>
        <dbReference type="Pfam" id="PF00673"/>
    </source>
</evidence>
<keyword evidence="2 4" id="KW-0689">Ribosomal protein</keyword>
<dbReference type="InterPro" id="IPR002132">
    <property type="entry name" value="Ribosomal_uL5"/>
</dbReference>
<dbReference type="InterPro" id="IPR057266">
    <property type="entry name" value="Ribosomal_uL5_euk/arc-type"/>
</dbReference>